<gene>
    <name evidence="11" type="ORF">G7057_10685</name>
</gene>
<sequence>MIIFVWAEDEKGAIGKDGGLPWKLPNDMKFFKETTTGHTVLMGRKTFESMGNRPLPNRQNLIMTRQLDYQADGVTVVHHLDDIIGNSEDIYVIGGSEIFKQFMPVVDVLWQTKIAGDFDGDTFFPQVNWEDWQLVEKIPGIRDEKNKHDHEFLKYIRK</sequence>
<dbReference type="GO" id="GO:0046655">
    <property type="term" value="P:folic acid metabolic process"/>
    <property type="evidence" value="ECO:0007669"/>
    <property type="project" value="TreeGrafter"/>
</dbReference>
<dbReference type="FunFam" id="3.40.430.10:FF:000001">
    <property type="entry name" value="Dihydrofolate reductase"/>
    <property type="match status" value="1"/>
</dbReference>
<organism evidence="11 12">
    <name type="scientific">Jeotgalibaca arthritidis</name>
    <dbReference type="NCBI Taxonomy" id="1868794"/>
    <lineage>
        <taxon>Bacteria</taxon>
        <taxon>Bacillati</taxon>
        <taxon>Bacillota</taxon>
        <taxon>Bacilli</taxon>
        <taxon>Lactobacillales</taxon>
        <taxon>Carnobacteriaceae</taxon>
        <taxon>Jeotgalibaca</taxon>
    </lineage>
</organism>
<evidence type="ECO:0000256" key="4">
    <source>
        <dbReference type="ARBA" id="ARBA00022563"/>
    </source>
</evidence>
<dbReference type="KEGG" id="jar:G7057_10685"/>
<dbReference type="PROSITE" id="PS51330">
    <property type="entry name" value="DHFR_2"/>
    <property type="match status" value="1"/>
</dbReference>
<evidence type="ECO:0000256" key="9">
    <source>
        <dbReference type="RuleBase" id="RU004474"/>
    </source>
</evidence>
<dbReference type="GO" id="GO:0046654">
    <property type="term" value="P:tetrahydrofolate biosynthetic process"/>
    <property type="evidence" value="ECO:0007669"/>
    <property type="project" value="UniProtKB-UniPathway"/>
</dbReference>
<dbReference type="AlphaFoldDB" id="A0A6G7KCC7"/>
<comment type="catalytic activity">
    <reaction evidence="8">
        <text>(6S)-5,6,7,8-tetrahydrofolate + NADP(+) = 7,8-dihydrofolate + NADPH + H(+)</text>
        <dbReference type="Rhea" id="RHEA:15009"/>
        <dbReference type="ChEBI" id="CHEBI:15378"/>
        <dbReference type="ChEBI" id="CHEBI:57451"/>
        <dbReference type="ChEBI" id="CHEBI:57453"/>
        <dbReference type="ChEBI" id="CHEBI:57783"/>
        <dbReference type="ChEBI" id="CHEBI:58349"/>
        <dbReference type="EC" id="1.5.1.3"/>
    </reaction>
</comment>
<dbReference type="RefSeq" id="WP_166163638.1">
    <property type="nucleotide sequence ID" value="NZ_CP049740.1"/>
</dbReference>
<dbReference type="UniPathway" id="UPA00077">
    <property type="reaction ID" value="UER00158"/>
</dbReference>
<dbReference type="InterPro" id="IPR017925">
    <property type="entry name" value="DHFR_CS"/>
</dbReference>
<keyword evidence="12" id="KW-1185">Reference proteome</keyword>
<dbReference type="EC" id="1.5.1.3" evidence="3 8"/>
<evidence type="ECO:0000256" key="1">
    <source>
        <dbReference type="ARBA" id="ARBA00004903"/>
    </source>
</evidence>
<evidence type="ECO:0000256" key="3">
    <source>
        <dbReference type="ARBA" id="ARBA00012856"/>
    </source>
</evidence>
<feature type="domain" description="DHFR" evidence="10">
    <location>
        <begin position="1"/>
        <end position="157"/>
    </location>
</feature>
<dbReference type="Pfam" id="PF00186">
    <property type="entry name" value="DHFR_1"/>
    <property type="match status" value="1"/>
</dbReference>
<keyword evidence="6 8" id="KW-0560">Oxidoreductase</keyword>
<dbReference type="CDD" id="cd00209">
    <property type="entry name" value="DHFR"/>
    <property type="match status" value="1"/>
</dbReference>
<dbReference type="PANTHER" id="PTHR48069">
    <property type="entry name" value="DIHYDROFOLATE REDUCTASE"/>
    <property type="match status" value="1"/>
</dbReference>
<evidence type="ECO:0000256" key="5">
    <source>
        <dbReference type="ARBA" id="ARBA00022857"/>
    </source>
</evidence>
<dbReference type="Gene3D" id="3.40.430.10">
    <property type="entry name" value="Dihydrofolate Reductase, subunit A"/>
    <property type="match status" value="1"/>
</dbReference>
<dbReference type="GO" id="GO:0006730">
    <property type="term" value="P:one-carbon metabolic process"/>
    <property type="evidence" value="ECO:0007669"/>
    <property type="project" value="UniProtKB-KW"/>
</dbReference>
<dbReference type="EMBL" id="CP049740">
    <property type="protein sequence ID" value="QII82861.1"/>
    <property type="molecule type" value="Genomic_DNA"/>
</dbReference>
<keyword evidence="5 8" id="KW-0521">NADP</keyword>
<evidence type="ECO:0000256" key="6">
    <source>
        <dbReference type="ARBA" id="ARBA00023002"/>
    </source>
</evidence>
<dbReference type="InterPro" id="IPR024072">
    <property type="entry name" value="DHFR-like_dom_sf"/>
</dbReference>
<dbReference type="InterPro" id="IPR012259">
    <property type="entry name" value="DHFR"/>
</dbReference>
<proteinExistence type="inferred from homology"/>
<dbReference type="Proteomes" id="UP000501451">
    <property type="component" value="Chromosome"/>
</dbReference>
<protein>
    <recommendedName>
        <fullName evidence="3 8">Dihydrofolate reductase</fullName>
        <ecNumber evidence="3 8">1.5.1.3</ecNumber>
    </recommendedName>
</protein>
<dbReference type="PANTHER" id="PTHR48069:SF3">
    <property type="entry name" value="DIHYDROFOLATE REDUCTASE"/>
    <property type="match status" value="1"/>
</dbReference>
<evidence type="ECO:0000313" key="12">
    <source>
        <dbReference type="Proteomes" id="UP000501451"/>
    </source>
</evidence>
<dbReference type="GO" id="GO:0046452">
    <property type="term" value="P:dihydrofolate metabolic process"/>
    <property type="evidence" value="ECO:0007669"/>
    <property type="project" value="TreeGrafter"/>
</dbReference>
<dbReference type="GO" id="GO:0005829">
    <property type="term" value="C:cytosol"/>
    <property type="evidence" value="ECO:0007669"/>
    <property type="project" value="TreeGrafter"/>
</dbReference>
<keyword evidence="4 8" id="KW-0554">One-carbon metabolism</keyword>
<evidence type="ECO:0000256" key="7">
    <source>
        <dbReference type="ARBA" id="ARBA00025067"/>
    </source>
</evidence>
<reference evidence="11 12" key="1">
    <citation type="journal article" date="2017" name="Int. J. Syst. Evol. Microbiol.">
        <title>Jeotgalibaca porci sp. nov. and Jeotgalibaca arthritidis sp. nov., isolated from pigs, and emended description of the genus Jeotgalibaca.</title>
        <authorList>
            <person name="Zamora L."/>
            <person name="Perez-Sancho M."/>
            <person name="Dominguez L."/>
            <person name="Fernandez-Garayzabal J.F."/>
            <person name="Vela A.I."/>
        </authorList>
    </citation>
    <scope>NUCLEOTIDE SEQUENCE [LARGE SCALE GENOMIC DNA]</scope>
    <source>
        <strain evidence="11 12">CECT 9157</strain>
    </source>
</reference>
<dbReference type="InterPro" id="IPR001796">
    <property type="entry name" value="DHFR_dom"/>
</dbReference>
<dbReference type="GO" id="GO:0070401">
    <property type="term" value="F:NADP+ binding"/>
    <property type="evidence" value="ECO:0007669"/>
    <property type="project" value="UniProtKB-ARBA"/>
</dbReference>
<evidence type="ECO:0000256" key="2">
    <source>
        <dbReference type="ARBA" id="ARBA00009539"/>
    </source>
</evidence>
<comment type="similarity">
    <text evidence="2 8 9">Belongs to the dihydrofolate reductase family.</text>
</comment>
<dbReference type="PROSITE" id="PS00075">
    <property type="entry name" value="DHFR_1"/>
    <property type="match status" value="1"/>
</dbReference>
<comment type="pathway">
    <text evidence="1 8">Cofactor biosynthesis; tetrahydrofolate biosynthesis; 5,6,7,8-tetrahydrofolate from 7,8-dihydrofolate: step 1/1.</text>
</comment>
<evidence type="ECO:0000313" key="11">
    <source>
        <dbReference type="EMBL" id="QII82861.1"/>
    </source>
</evidence>
<accession>A0A6G7KCC7</accession>
<name>A0A6G7KCC7_9LACT</name>
<dbReference type="GO" id="GO:0004146">
    <property type="term" value="F:dihydrofolate reductase activity"/>
    <property type="evidence" value="ECO:0007669"/>
    <property type="project" value="UniProtKB-EC"/>
</dbReference>
<dbReference type="PRINTS" id="PR00070">
    <property type="entry name" value="DHFR"/>
</dbReference>
<evidence type="ECO:0000259" key="10">
    <source>
        <dbReference type="PROSITE" id="PS51330"/>
    </source>
</evidence>
<evidence type="ECO:0000256" key="8">
    <source>
        <dbReference type="PIRNR" id="PIRNR000194"/>
    </source>
</evidence>
<dbReference type="SUPFAM" id="SSF53597">
    <property type="entry name" value="Dihydrofolate reductase-like"/>
    <property type="match status" value="1"/>
</dbReference>
<dbReference type="PIRSF" id="PIRSF000194">
    <property type="entry name" value="DHFR"/>
    <property type="match status" value="1"/>
</dbReference>
<comment type="function">
    <text evidence="7 8">Key enzyme in folate metabolism. Catalyzes an essential reaction for de novo glycine and purine synthesis, and for DNA precursor synthesis.</text>
</comment>